<dbReference type="InterPro" id="IPR004360">
    <property type="entry name" value="Glyas_Fos-R_dOase_dom"/>
</dbReference>
<evidence type="ECO:0000313" key="2">
    <source>
        <dbReference type="EMBL" id="API60246.1"/>
    </source>
</evidence>
<dbReference type="PROSITE" id="PS51819">
    <property type="entry name" value="VOC"/>
    <property type="match status" value="1"/>
</dbReference>
<dbReference type="Pfam" id="PF00903">
    <property type="entry name" value="Glyoxalase"/>
    <property type="match status" value="1"/>
</dbReference>
<accession>A0A1L3ZX89</accession>
<dbReference type="STRING" id="1921510.BSL82_13895"/>
<dbReference type="OrthoDB" id="793940at2"/>
<evidence type="ECO:0000259" key="1">
    <source>
        <dbReference type="PROSITE" id="PS51819"/>
    </source>
</evidence>
<evidence type="ECO:0000313" key="3">
    <source>
        <dbReference type="Proteomes" id="UP000182063"/>
    </source>
</evidence>
<organism evidence="2 3">
    <name type="scientific">Tardibacter chloracetimidivorans</name>
    <dbReference type="NCBI Taxonomy" id="1921510"/>
    <lineage>
        <taxon>Bacteria</taxon>
        <taxon>Pseudomonadati</taxon>
        <taxon>Pseudomonadota</taxon>
        <taxon>Alphaproteobacteria</taxon>
        <taxon>Sphingomonadales</taxon>
        <taxon>Sphingomonadaceae</taxon>
        <taxon>Tardibacter</taxon>
    </lineage>
</organism>
<dbReference type="InterPro" id="IPR037523">
    <property type="entry name" value="VOC_core"/>
</dbReference>
<dbReference type="Proteomes" id="UP000182063">
    <property type="component" value="Chromosome"/>
</dbReference>
<protein>
    <recommendedName>
        <fullName evidence="1">VOC domain-containing protein</fullName>
    </recommendedName>
</protein>
<dbReference type="RefSeq" id="WP_072597943.1">
    <property type="nucleotide sequence ID" value="NZ_CP018221.1"/>
</dbReference>
<gene>
    <name evidence="2" type="ORF">BSL82_13895</name>
</gene>
<feature type="domain" description="VOC" evidence="1">
    <location>
        <begin position="19"/>
        <end position="136"/>
    </location>
</feature>
<reference evidence="3" key="1">
    <citation type="submission" date="2016-11" db="EMBL/GenBank/DDBJ databases">
        <title>Complete Genome Sequence of alachlor-degrading Sphingomonas sp. strain JJ-A5.</title>
        <authorList>
            <person name="Lee H."/>
            <person name="Ka J.-O."/>
        </authorList>
    </citation>
    <scope>NUCLEOTIDE SEQUENCE [LARGE SCALE GENOMIC DNA]</scope>
    <source>
        <strain evidence="3">JJ-A5</strain>
    </source>
</reference>
<keyword evidence="3" id="KW-1185">Reference proteome</keyword>
<dbReference type="Gene3D" id="3.10.180.10">
    <property type="entry name" value="2,3-Dihydroxybiphenyl 1,2-Dioxygenase, domain 1"/>
    <property type="match status" value="1"/>
</dbReference>
<proteinExistence type="predicted"/>
<dbReference type="EMBL" id="CP018221">
    <property type="protein sequence ID" value="API60246.1"/>
    <property type="molecule type" value="Genomic_DNA"/>
</dbReference>
<dbReference type="AlphaFoldDB" id="A0A1L3ZX89"/>
<dbReference type="CDD" id="cd06587">
    <property type="entry name" value="VOC"/>
    <property type="match status" value="1"/>
</dbReference>
<dbReference type="InterPro" id="IPR029068">
    <property type="entry name" value="Glyas_Bleomycin-R_OHBP_Dase"/>
</dbReference>
<dbReference type="KEGG" id="sphj:BSL82_13895"/>
<name>A0A1L3ZX89_9SPHN</name>
<dbReference type="SUPFAM" id="SSF54593">
    <property type="entry name" value="Glyoxalase/Bleomycin resistance protein/Dihydroxybiphenyl dioxygenase"/>
    <property type="match status" value="1"/>
</dbReference>
<sequence>MNDTVTVERVREQQASISGVNHVALPVRDRAEGFRFWNRIFGAELIVSADADNFTFMQMPGGFQLGLAEMPQDWEPLRPEEYPHLAFDVPPGMMDVLKDRLDYYGIPTHDIWTRFRTEALMYFRDPSGNLFELYCHEGYEKAGSIPVGSSYGGDFFPDLQALNYTVWNDPGE</sequence>